<dbReference type="OrthoDB" id="1930487at2759"/>
<dbReference type="PANTHER" id="PTHR11017">
    <property type="entry name" value="LEUCINE-RICH REPEAT-CONTAINING PROTEIN"/>
    <property type="match status" value="1"/>
</dbReference>
<dbReference type="InterPro" id="IPR003593">
    <property type="entry name" value="AAA+_ATPase"/>
</dbReference>
<dbReference type="SUPFAM" id="SSF52540">
    <property type="entry name" value="P-loop containing nucleoside triphosphate hydrolases"/>
    <property type="match status" value="1"/>
</dbReference>
<dbReference type="PRINTS" id="PR00364">
    <property type="entry name" value="DISEASERSIST"/>
</dbReference>
<dbReference type="GO" id="GO:0006952">
    <property type="term" value="P:defense response"/>
    <property type="evidence" value="ECO:0007669"/>
    <property type="project" value="InterPro"/>
</dbReference>
<dbReference type="GO" id="GO:0043531">
    <property type="term" value="F:ADP binding"/>
    <property type="evidence" value="ECO:0007669"/>
    <property type="project" value="InterPro"/>
</dbReference>
<dbReference type="InterPro" id="IPR027417">
    <property type="entry name" value="P-loop_NTPase"/>
</dbReference>
<dbReference type="Pfam" id="PF00931">
    <property type="entry name" value="NB-ARC"/>
    <property type="match status" value="1"/>
</dbReference>
<evidence type="ECO:0000313" key="4">
    <source>
        <dbReference type="Proteomes" id="UP000245207"/>
    </source>
</evidence>
<reference evidence="3 4" key="1">
    <citation type="journal article" date="2018" name="Mol. Plant">
        <title>The genome of Artemisia annua provides insight into the evolution of Asteraceae family and artemisinin biosynthesis.</title>
        <authorList>
            <person name="Shen Q."/>
            <person name="Zhang L."/>
            <person name="Liao Z."/>
            <person name="Wang S."/>
            <person name="Yan T."/>
            <person name="Shi P."/>
            <person name="Liu M."/>
            <person name="Fu X."/>
            <person name="Pan Q."/>
            <person name="Wang Y."/>
            <person name="Lv Z."/>
            <person name="Lu X."/>
            <person name="Zhang F."/>
            <person name="Jiang W."/>
            <person name="Ma Y."/>
            <person name="Chen M."/>
            <person name="Hao X."/>
            <person name="Li L."/>
            <person name="Tang Y."/>
            <person name="Lv G."/>
            <person name="Zhou Y."/>
            <person name="Sun X."/>
            <person name="Brodelius P.E."/>
            <person name="Rose J.K.C."/>
            <person name="Tang K."/>
        </authorList>
    </citation>
    <scope>NUCLEOTIDE SEQUENCE [LARGE SCALE GENOMIC DNA]</scope>
    <source>
        <strain evidence="4">cv. Huhao1</strain>
        <tissue evidence="3">Leaf</tissue>
    </source>
</reference>
<evidence type="ECO:0000313" key="3">
    <source>
        <dbReference type="EMBL" id="PWA63501.1"/>
    </source>
</evidence>
<dbReference type="Proteomes" id="UP000245207">
    <property type="component" value="Unassembled WGS sequence"/>
</dbReference>
<dbReference type="InterPro" id="IPR042197">
    <property type="entry name" value="Apaf_helical"/>
</dbReference>
<dbReference type="Gene3D" id="3.40.50.300">
    <property type="entry name" value="P-loop containing nucleotide triphosphate hydrolases"/>
    <property type="match status" value="1"/>
</dbReference>
<proteinExistence type="predicted"/>
<evidence type="ECO:0000259" key="2">
    <source>
        <dbReference type="SMART" id="SM00382"/>
    </source>
</evidence>
<accession>A0A2U1MQE8</accession>
<dbReference type="AlphaFoldDB" id="A0A2U1MQE8"/>
<dbReference type="EMBL" id="PKPP01004628">
    <property type="protein sequence ID" value="PWA63501.1"/>
    <property type="molecule type" value="Genomic_DNA"/>
</dbReference>
<dbReference type="InterPro" id="IPR002182">
    <property type="entry name" value="NB-ARC"/>
</dbReference>
<keyword evidence="4" id="KW-1185">Reference proteome</keyword>
<dbReference type="PANTHER" id="PTHR11017:SF573">
    <property type="entry name" value="ADP-RIBOSYL CYCLASE_CYCLIC ADP-RIBOSE HYDROLASE"/>
    <property type="match status" value="1"/>
</dbReference>
<dbReference type="STRING" id="35608.A0A2U1MQE8"/>
<sequence length="277" mass="31787">MTNGYEYKFIDCISKDILKILCDRPLYVGENLVGIDFHYDKLNLSRFVGSHTVNMLGICGISGIGKTTLAKAIYNLMYVHFEGSCFCEDVRKQQELTQVQMQLIDNIIKTRAFKISSVGQGIMVIKKMMSSKPILLVLDDVDDHEQLEALACSSSWFCPGSLIIFTGKDKQLLRSHRVYEIHDMYFLDDDQSLELFRSYAFKESYSSIEFEEVSQKVVNYVQGHPLALKHLGLFLYGKTVDQWVSELDKLNVHPNEKIQNASSKLRWARPPSEKYLT</sequence>
<evidence type="ECO:0000256" key="1">
    <source>
        <dbReference type="ARBA" id="ARBA00022614"/>
    </source>
</evidence>
<feature type="domain" description="AAA+ ATPase" evidence="2">
    <location>
        <begin position="52"/>
        <end position="176"/>
    </location>
</feature>
<organism evidence="3 4">
    <name type="scientific">Artemisia annua</name>
    <name type="common">Sweet wormwood</name>
    <dbReference type="NCBI Taxonomy" id="35608"/>
    <lineage>
        <taxon>Eukaryota</taxon>
        <taxon>Viridiplantae</taxon>
        <taxon>Streptophyta</taxon>
        <taxon>Embryophyta</taxon>
        <taxon>Tracheophyta</taxon>
        <taxon>Spermatophyta</taxon>
        <taxon>Magnoliopsida</taxon>
        <taxon>eudicotyledons</taxon>
        <taxon>Gunneridae</taxon>
        <taxon>Pentapetalae</taxon>
        <taxon>asterids</taxon>
        <taxon>campanulids</taxon>
        <taxon>Asterales</taxon>
        <taxon>Asteraceae</taxon>
        <taxon>Asteroideae</taxon>
        <taxon>Anthemideae</taxon>
        <taxon>Artemisiinae</taxon>
        <taxon>Artemisia</taxon>
    </lineage>
</organism>
<dbReference type="Gene3D" id="1.10.8.430">
    <property type="entry name" value="Helical domain of apoptotic protease-activating factors"/>
    <property type="match status" value="1"/>
</dbReference>
<dbReference type="InterPro" id="IPR044974">
    <property type="entry name" value="Disease_R_plants"/>
</dbReference>
<gene>
    <name evidence="3" type="ORF">CTI12_AA353590</name>
</gene>
<dbReference type="SMART" id="SM00382">
    <property type="entry name" value="AAA"/>
    <property type="match status" value="1"/>
</dbReference>
<comment type="caution">
    <text evidence="3">The sequence shown here is derived from an EMBL/GenBank/DDBJ whole genome shotgun (WGS) entry which is preliminary data.</text>
</comment>
<keyword evidence="1" id="KW-0433">Leucine-rich repeat</keyword>
<name>A0A2U1MQE8_ARTAN</name>
<protein>
    <submittedName>
        <fullName evidence="3">NB-ARC domains-containing protein</fullName>
    </submittedName>
</protein>